<evidence type="ECO:0000313" key="2">
    <source>
        <dbReference type="Proteomes" id="UP000239814"/>
    </source>
</evidence>
<accession>A0A2S0KIQ0</accession>
<name>A0A2S0KIQ0_9ACTN</name>
<dbReference type="OrthoDB" id="4510758at2"/>
<dbReference type="AlphaFoldDB" id="A0A2S0KIQ0"/>
<dbReference type="InterPro" id="IPR029058">
    <property type="entry name" value="AB_hydrolase_fold"/>
</dbReference>
<protein>
    <submittedName>
        <fullName evidence="1">Esterase</fullName>
    </submittedName>
</protein>
<dbReference type="PANTHER" id="PTHR48098:SF1">
    <property type="entry name" value="DIACYLGLYCEROL ACYLTRANSFERASE_MYCOLYLTRANSFERASE AG85A"/>
    <property type="match status" value="1"/>
</dbReference>
<dbReference type="Proteomes" id="UP000239814">
    <property type="component" value="Chromosome"/>
</dbReference>
<dbReference type="RefSeq" id="WP_105943232.1">
    <property type="nucleotide sequence ID" value="NZ_CP027433.1"/>
</dbReference>
<dbReference type="SUPFAM" id="SSF53474">
    <property type="entry name" value="alpha/beta-Hydrolases"/>
    <property type="match status" value="1"/>
</dbReference>
<organism evidence="1 2">
    <name type="scientific">Gordonia iterans</name>
    <dbReference type="NCBI Taxonomy" id="1004901"/>
    <lineage>
        <taxon>Bacteria</taxon>
        <taxon>Bacillati</taxon>
        <taxon>Actinomycetota</taxon>
        <taxon>Actinomycetes</taxon>
        <taxon>Mycobacteriales</taxon>
        <taxon>Gordoniaceae</taxon>
        <taxon>Gordonia</taxon>
    </lineage>
</organism>
<gene>
    <name evidence="1" type="ORF">C6V83_16010</name>
</gene>
<evidence type="ECO:0000313" key="1">
    <source>
        <dbReference type="EMBL" id="AVM01526.1"/>
    </source>
</evidence>
<dbReference type="Gene3D" id="3.40.50.1820">
    <property type="entry name" value="alpha/beta hydrolase"/>
    <property type="match status" value="1"/>
</dbReference>
<dbReference type="GO" id="GO:0016747">
    <property type="term" value="F:acyltransferase activity, transferring groups other than amino-acyl groups"/>
    <property type="evidence" value="ECO:0007669"/>
    <property type="project" value="TreeGrafter"/>
</dbReference>
<dbReference type="KEGG" id="git:C6V83_16010"/>
<dbReference type="InterPro" id="IPR000801">
    <property type="entry name" value="Esterase-like"/>
</dbReference>
<dbReference type="EMBL" id="CP027433">
    <property type="protein sequence ID" value="AVM01526.1"/>
    <property type="molecule type" value="Genomic_DNA"/>
</dbReference>
<dbReference type="Pfam" id="PF00756">
    <property type="entry name" value="Esterase"/>
    <property type="match status" value="1"/>
</dbReference>
<reference evidence="1 2" key="1">
    <citation type="submission" date="2018-03" db="EMBL/GenBank/DDBJ databases">
        <title>Characteristics and genome of n-alkane degrading marine bacteria Gordonia iterans isolated from crude oil contaminated in Tae-an, South Korea.</title>
        <authorList>
            <person name="Lee S.-S."/>
            <person name="Kim H."/>
        </authorList>
    </citation>
    <scope>NUCLEOTIDE SEQUENCE [LARGE SCALE GENOMIC DNA]</scope>
    <source>
        <strain evidence="1 2">Co17</strain>
    </source>
</reference>
<keyword evidence="2" id="KW-1185">Reference proteome</keyword>
<dbReference type="InterPro" id="IPR050583">
    <property type="entry name" value="Mycobacterial_A85_antigen"/>
</dbReference>
<dbReference type="PANTHER" id="PTHR48098">
    <property type="entry name" value="ENTEROCHELIN ESTERASE-RELATED"/>
    <property type="match status" value="1"/>
</dbReference>
<proteinExistence type="predicted"/>
<sequence>MKIHARAFVAHFAVIAVAVLVGSGLLGVGTASATPSRISNSESLGPQHQRLTVYSESMDRQIPLDVFVPKDQTRPAPVLYMLNGVAGGEGEGNWADKTDYQEFFENKHVYVVTPLAGGGSYYTDWQKVDPIIGKSKWETFLLKELPPLLAARYNTNGKNAIAGISMAGTSVLNLAIKEPGHYKAVASYSGCAQTSDPIGQEFIRQVIVGRIGADMTKMWGPLDGPDWRKHDPLINANKLRGTSLYISSMSGLPGPDEQIHSLGDLDPKMIDQIALGGGIEAAMTYCTLNMQQRLKQLNIPATIVIRPAGTHSWGYWERELKASWPQIWAAIR</sequence>